<dbReference type="GO" id="GO:0043025">
    <property type="term" value="C:neuronal cell body"/>
    <property type="evidence" value="ECO:0007669"/>
    <property type="project" value="TreeGrafter"/>
</dbReference>
<evidence type="ECO:0000313" key="13">
    <source>
        <dbReference type="EMBL" id="CAD7445346.1"/>
    </source>
</evidence>
<dbReference type="SUPFAM" id="SSF49265">
    <property type="entry name" value="Fibronectin type III"/>
    <property type="match status" value="1"/>
</dbReference>
<feature type="domain" description="Ig-like" evidence="11">
    <location>
        <begin position="284"/>
        <end position="373"/>
    </location>
</feature>
<organism evidence="13">
    <name type="scientific">Timema bartmani</name>
    <dbReference type="NCBI Taxonomy" id="61472"/>
    <lineage>
        <taxon>Eukaryota</taxon>
        <taxon>Metazoa</taxon>
        <taxon>Ecdysozoa</taxon>
        <taxon>Arthropoda</taxon>
        <taxon>Hexapoda</taxon>
        <taxon>Insecta</taxon>
        <taxon>Pterygota</taxon>
        <taxon>Neoptera</taxon>
        <taxon>Polyneoptera</taxon>
        <taxon>Phasmatodea</taxon>
        <taxon>Timematodea</taxon>
        <taxon>Timematoidea</taxon>
        <taxon>Timematidae</taxon>
        <taxon>Timema</taxon>
    </lineage>
</organism>
<dbReference type="CDD" id="cd00063">
    <property type="entry name" value="FN3"/>
    <property type="match status" value="2"/>
</dbReference>
<comment type="subcellular location">
    <subcellularLocation>
        <location evidence="1">Membrane</location>
        <topology evidence="1">Single-pass membrane protein</topology>
    </subcellularLocation>
</comment>
<keyword evidence="7" id="KW-0472">Membrane</keyword>
<evidence type="ECO:0000256" key="1">
    <source>
        <dbReference type="ARBA" id="ARBA00004167"/>
    </source>
</evidence>
<evidence type="ECO:0000256" key="8">
    <source>
        <dbReference type="ARBA" id="ARBA00023157"/>
    </source>
</evidence>
<dbReference type="SMART" id="SM00408">
    <property type="entry name" value="IGc2"/>
    <property type="match status" value="5"/>
</dbReference>
<dbReference type="PANTHER" id="PTHR45080">
    <property type="entry name" value="CONTACTIN 5"/>
    <property type="match status" value="1"/>
</dbReference>
<dbReference type="PROSITE" id="PS50835">
    <property type="entry name" value="IG_LIKE"/>
    <property type="match status" value="5"/>
</dbReference>
<dbReference type="AlphaFoldDB" id="A0A7R9I2M7"/>
<dbReference type="InterPro" id="IPR003961">
    <property type="entry name" value="FN3_dom"/>
</dbReference>
<dbReference type="InterPro" id="IPR003599">
    <property type="entry name" value="Ig_sub"/>
</dbReference>
<keyword evidence="4" id="KW-0677">Repeat</keyword>
<feature type="domain" description="Ig-like" evidence="11">
    <location>
        <begin position="483"/>
        <end position="572"/>
    </location>
</feature>
<evidence type="ECO:0000256" key="6">
    <source>
        <dbReference type="ARBA" id="ARBA00022989"/>
    </source>
</evidence>
<feature type="domain" description="Fibronectin type-III" evidence="12">
    <location>
        <begin position="741"/>
        <end position="844"/>
    </location>
</feature>
<dbReference type="InterPro" id="IPR007110">
    <property type="entry name" value="Ig-like_dom"/>
</dbReference>
<dbReference type="InterPro" id="IPR013783">
    <property type="entry name" value="Ig-like_fold"/>
</dbReference>
<dbReference type="SMART" id="SM00409">
    <property type="entry name" value="IG"/>
    <property type="match status" value="5"/>
</dbReference>
<dbReference type="SUPFAM" id="SSF48726">
    <property type="entry name" value="Immunoglobulin"/>
    <property type="match status" value="5"/>
</dbReference>
<evidence type="ECO:0000256" key="9">
    <source>
        <dbReference type="ARBA" id="ARBA00023319"/>
    </source>
</evidence>
<dbReference type="PANTHER" id="PTHR45080:SF29">
    <property type="entry name" value="NEURAL CELL ADHESION MOLECULE 1-LIKE ISOFORM X1"/>
    <property type="match status" value="1"/>
</dbReference>
<dbReference type="Gene3D" id="2.60.40.10">
    <property type="entry name" value="Immunoglobulins"/>
    <property type="match status" value="7"/>
</dbReference>
<evidence type="ECO:0008006" key="14">
    <source>
        <dbReference type="Google" id="ProtNLM"/>
    </source>
</evidence>
<dbReference type="InterPro" id="IPR036116">
    <property type="entry name" value="FN3_sf"/>
</dbReference>
<proteinExistence type="predicted"/>
<evidence type="ECO:0000256" key="10">
    <source>
        <dbReference type="SAM" id="MobiDB-lite"/>
    </source>
</evidence>
<dbReference type="Pfam" id="PF13927">
    <property type="entry name" value="Ig_3"/>
    <property type="match status" value="2"/>
</dbReference>
<dbReference type="InterPro" id="IPR036179">
    <property type="entry name" value="Ig-like_dom_sf"/>
</dbReference>
<dbReference type="InterPro" id="IPR003598">
    <property type="entry name" value="Ig_sub2"/>
</dbReference>
<feature type="domain" description="Ig-like" evidence="11">
    <location>
        <begin position="35"/>
        <end position="129"/>
    </location>
</feature>
<dbReference type="PROSITE" id="PS50853">
    <property type="entry name" value="FN3"/>
    <property type="match status" value="2"/>
</dbReference>
<evidence type="ECO:0000256" key="5">
    <source>
        <dbReference type="ARBA" id="ARBA00022889"/>
    </source>
</evidence>
<dbReference type="Pfam" id="PF00041">
    <property type="entry name" value="fn3"/>
    <property type="match status" value="2"/>
</dbReference>
<feature type="region of interest" description="Disordered" evidence="10">
    <location>
        <begin position="253"/>
        <end position="288"/>
    </location>
</feature>
<protein>
    <recommendedName>
        <fullName evidence="14">Fasciclin-2</fullName>
    </recommendedName>
</protein>
<keyword evidence="6" id="KW-1133">Transmembrane helix</keyword>
<evidence type="ECO:0000259" key="11">
    <source>
        <dbReference type="PROSITE" id="PS50835"/>
    </source>
</evidence>
<dbReference type="InterPro" id="IPR050958">
    <property type="entry name" value="Cell_Adh-Cytoskel_Orgn"/>
</dbReference>
<dbReference type="EMBL" id="OD567219">
    <property type="protein sequence ID" value="CAD7445346.1"/>
    <property type="molecule type" value="Genomic_DNA"/>
</dbReference>
<keyword evidence="9" id="KW-0393">Immunoglobulin domain</keyword>
<dbReference type="FunFam" id="2.60.40.10:FF:000017">
    <property type="entry name" value="Down syndrome cell adhesion molecule b"/>
    <property type="match status" value="1"/>
</dbReference>
<dbReference type="SMART" id="SM00060">
    <property type="entry name" value="FN3"/>
    <property type="match status" value="2"/>
</dbReference>
<evidence type="ECO:0000256" key="2">
    <source>
        <dbReference type="ARBA" id="ARBA00022692"/>
    </source>
</evidence>
<dbReference type="GO" id="GO:0030424">
    <property type="term" value="C:axon"/>
    <property type="evidence" value="ECO:0007669"/>
    <property type="project" value="TreeGrafter"/>
</dbReference>
<dbReference type="InterPro" id="IPR013098">
    <property type="entry name" value="Ig_I-set"/>
</dbReference>
<evidence type="ECO:0000256" key="4">
    <source>
        <dbReference type="ARBA" id="ARBA00022737"/>
    </source>
</evidence>
<evidence type="ECO:0000259" key="12">
    <source>
        <dbReference type="PROSITE" id="PS50853"/>
    </source>
</evidence>
<evidence type="ECO:0000256" key="7">
    <source>
        <dbReference type="ARBA" id="ARBA00023136"/>
    </source>
</evidence>
<keyword evidence="3" id="KW-0732">Signal</keyword>
<keyword evidence="5" id="KW-0130">Cell adhesion</keyword>
<dbReference type="GO" id="GO:0005886">
    <property type="term" value="C:plasma membrane"/>
    <property type="evidence" value="ECO:0007669"/>
    <property type="project" value="TreeGrafter"/>
</dbReference>
<name>A0A7R9I2M7_9NEOP</name>
<accession>A0A7R9I2M7</accession>
<feature type="domain" description="Fibronectin type-III" evidence="12">
    <location>
        <begin position="636"/>
        <end position="730"/>
    </location>
</feature>
<feature type="domain" description="Ig-like" evidence="11">
    <location>
        <begin position="378"/>
        <end position="478"/>
    </location>
</feature>
<gene>
    <name evidence="13" type="ORF">TBIB3V08_LOCUS7700</name>
</gene>
<dbReference type="GO" id="GO:0008046">
    <property type="term" value="F:axon guidance receptor activity"/>
    <property type="evidence" value="ECO:0007669"/>
    <property type="project" value="TreeGrafter"/>
</dbReference>
<keyword evidence="2" id="KW-0812">Transmembrane</keyword>
<dbReference type="CDD" id="cd00096">
    <property type="entry name" value="Ig"/>
    <property type="match status" value="1"/>
</dbReference>
<dbReference type="GO" id="GO:0050808">
    <property type="term" value="P:synapse organization"/>
    <property type="evidence" value="ECO:0007669"/>
    <property type="project" value="TreeGrafter"/>
</dbReference>
<dbReference type="Pfam" id="PF07679">
    <property type="entry name" value="I-set"/>
    <property type="match status" value="2"/>
</dbReference>
<dbReference type="GO" id="GO:0007156">
    <property type="term" value="P:homophilic cell adhesion via plasma membrane adhesion molecules"/>
    <property type="evidence" value="ECO:0007669"/>
    <property type="project" value="TreeGrafter"/>
</dbReference>
<reference evidence="13" key="1">
    <citation type="submission" date="2020-11" db="EMBL/GenBank/DDBJ databases">
        <authorList>
            <person name="Tran Van P."/>
        </authorList>
    </citation>
    <scope>NUCLEOTIDE SEQUENCE</scope>
</reference>
<feature type="domain" description="Ig-like" evidence="11">
    <location>
        <begin position="159"/>
        <end position="224"/>
    </location>
</feature>
<keyword evidence="8" id="KW-1015">Disulfide bond</keyword>
<sequence length="884" mass="99032">MSRSRSEFKANRQNSPLGIWNKWLLEHLVLAEVEPRLEILPYQEVLIRPIGKNVLITCHAIVEGKNLITDLHWHDPSGRVINDWGPRNQMHTMVMPGDNTLALIFPSLLESEAGNYTCTANFASSEKLSKTVQIETIIAVTWLDAPEEQYPILNSDYKVRCKVMANPPPNIDWQKNSELITPGGRYVVESDGLLIQKASESDDGVYTCRAIVIETGELAERNIRVEVSWYTCRAIVIEIGELVHLQSHCHRDRGVSAPAEPLSSRQGVGTPAEPLSSRQVHTPPTFEDMGSEPVEVIEGEQASVTCKAKGKPQPKFSWIKSLKQENLASADRFGVNELTGVLTITRVTKEDDGEYVCVAKNAAGSVERMVRLSVVIKPVVVTYRNISIAMEKDATLQCSASGRPSPFVTFRKLTSPNRYVLGAQPMDDRIDLVNKYDTDRQETIGILRIAGVLRSDDGLYECIATNKGGTYFKNGHLTVQFPPSFANTPVKEVWSWNKNPANLTCFAEAIPNASISWKMNSRDLEMSRDQYIQKQGNGPFSSLVVTPVSDQYYAFYQCIATNPLGRSETTIQLRQARAPTEILQAKLEIITAPRAFLSNFNTNSWPLNLWPAEFVGVNLCRYFLRGYLCLDVVEGGSTNIIMFSVAATTITFSFVGVKDTGGLPIRAYAVQYKEERVDWDRARNKTWAVDSPYILEGLEPQTRYNFRFAAKNDAGFGPWAAPEHHTMPSRSYPEEPKFLNAAQDGIVHSAYYNHFELQWKIPADNGELIDKYDIKFCPVRRLNDVWTEIPGMSCKTVEQRSHEPTSLLLAGLQPDTHYKIELRAHNNIGYSTPGQIVVKTARDPSSTGIYYGETSSSTSRATNCRYITSLTLASLVFLFFRPCP</sequence>
<evidence type="ECO:0000256" key="3">
    <source>
        <dbReference type="ARBA" id="ARBA00022729"/>
    </source>
</evidence>